<comment type="caution">
    <text evidence="8">The sequence shown here is derived from an EMBL/GenBank/DDBJ whole genome shotgun (WGS) entry which is preliminary data.</text>
</comment>
<evidence type="ECO:0000256" key="1">
    <source>
        <dbReference type="ARBA" id="ARBA00005054"/>
    </source>
</evidence>
<feature type="site" description="Raises pKa of active site His" evidence="6">
    <location>
        <position position="145"/>
    </location>
</feature>
<dbReference type="GO" id="GO:0004644">
    <property type="term" value="F:phosphoribosylglycinamide formyltransferase activity"/>
    <property type="evidence" value="ECO:0007669"/>
    <property type="project" value="UniProtKB-UniRule"/>
</dbReference>
<accession>A0A011PIH8</accession>
<dbReference type="Gene3D" id="3.40.50.170">
    <property type="entry name" value="Formyl transferase, N-terminal domain"/>
    <property type="match status" value="1"/>
</dbReference>
<evidence type="ECO:0000256" key="3">
    <source>
        <dbReference type="ARBA" id="ARBA00022755"/>
    </source>
</evidence>
<protein>
    <recommendedName>
        <fullName evidence="6">Phosphoribosylglycinamide formyltransferase</fullName>
        <ecNumber evidence="6">2.1.2.2</ecNumber>
    </recommendedName>
    <alternativeName>
        <fullName evidence="6">5'-phosphoribosylglycinamide transformylase</fullName>
    </alternativeName>
    <alternativeName>
        <fullName evidence="6">GAR transformylase</fullName>
        <shortName evidence="6">GART</shortName>
    </alternativeName>
</protein>
<dbReference type="PATRIC" id="fig|1454001.3.peg.2860"/>
<comment type="similarity">
    <text evidence="4 6">Belongs to the GART family.</text>
</comment>
<dbReference type="PROSITE" id="PS00373">
    <property type="entry name" value="GART"/>
    <property type="match status" value="1"/>
</dbReference>
<evidence type="ECO:0000313" key="8">
    <source>
        <dbReference type="EMBL" id="EXI66069.1"/>
    </source>
</evidence>
<keyword evidence="3 6" id="KW-0658">Purine biosynthesis</keyword>
<feature type="binding site" evidence="6">
    <location>
        <position position="65"/>
    </location>
    <ligand>
        <name>(6R)-10-formyltetrahydrofolate</name>
        <dbReference type="ChEBI" id="CHEBI:195366"/>
    </ligand>
</feature>
<dbReference type="CDD" id="cd08645">
    <property type="entry name" value="FMT_core_GART"/>
    <property type="match status" value="1"/>
</dbReference>
<dbReference type="SUPFAM" id="SSF53328">
    <property type="entry name" value="Formyltransferase"/>
    <property type="match status" value="1"/>
</dbReference>
<dbReference type="InterPro" id="IPR001555">
    <property type="entry name" value="GART_AS"/>
</dbReference>
<dbReference type="Pfam" id="PF00551">
    <property type="entry name" value="Formyl_trans_N"/>
    <property type="match status" value="1"/>
</dbReference>
<dbReference type="InterPro" id="IPR002376">
    <property type="entry name" value="Formyl_transf_N"/>
</dbReference>
<dbReference type="GO" id="GO:0006189">
    <property type="term" value="P:'de novo' IMP biosynthetic process"/>
    <property type="evidence" value="ECO:0007669"/>
    <property type="project" value="UniProtKB-UniRule"/>
</dbReference>
<dbReference type="EC" id="2.1.2.2" evidence="6"/>
<gene>
    <name evidence="6 8" type="primary">purN</name>
    <name evidence="8" type="ORF">AW08_02808</name>
</gene>
<feature type="domain" description="Formyl transferase N-terminal" evidence="7">
    <location>
        <begin position="3"/>
        <end position="182"/>
    </location>
</feature>
<feature type="active site" description="Proton donor" evidence="6">
    <location>
        <position position="109"/>
    </location>
</feature>
<dbReference type="PANTHER" id="PTHR43369">
    <property type="entry name" value="PHOSPHORIBOSYLGLYCINAMIDE FORMYLTRANSFERASE"/>
    <property type="match status" value="1"/>
</dbReference>
<sequence>MSRVVILISGRGSNMASLLAAAESGALRATVVGVIANRPDAQGLLTAAARGVPTRVVDHRSFAEREEFDSALAEAIETFSPDLVVLAGFMRILGAAFVRRFAGRLINIHPSLLPAFPGLHTHLRALSEGVRIHGCTVHFVTADLDHGPVIIQAAVPVIDGDDEALLAARVLAQEHVIYPQAVRWFAEGRLRLQDGRVLLEAPPAGAGVLIAPQPDPCPRC</sequence>
<dbReference type="GO" id="GO:0005829">
    <property type="term" value="C:cytosol"/>
    <property type="evidence" value="ECO:0007669"/>
    <property type="project" value="TreeGrafter"/>
</dbReference>
<comment type="pathway">
    <text evidence="1 6">Purine metabolism; IMP biosynthesis via de novo pathway; N(2)-formyl-N(1)-(5-phospho-D-ribosyl)glycinamide from N(1)-(5-phospho-D-ribosyl)glycinamide (10-formyl THF route): step 1/1.</text>
</comment>
<organism evidence="8 9">
    <name type="scientific">Candidatus Accumulibacter adjunctus</name>
    <dbReference type="NCBI Taxonomy" id="1454001"/>
    <lineage>
        <taxon>Bacteria</taxon>
        <taxon>Pseudomonadati</taxon>
        <taxon>Pseudomonadota</taxon>
        <taxon>Betaproteobacteria</taxon>
        <taxon>Candidatus Accumulibacter</taxon>
    </lineage>
</organism>
<dbReference type="InterPro" id="IPR004607">
    <property type="entry name" value="GART"/>
</dbReference>
<keyword evidence="2 6" id="KW-0808">Transferase</keyword>
<dbReference type="Proteomes" id="UP000020218">
    <property type="component" value="Unassembled WGS sequence"/>
</dbReference>
<feature type="binding site" evidence="6">
    <location>
        <begin position="12"/>
        <end position="14"/>
    </location>
    <ligand>
        <name>N(1)-(5-phospho-beta-D-ribosyl)glycinamide</name>
        <dbReference type="ChEBI" id="CHEBI:143788"/>
    </ligand>
</feature>
<dbReference type="EMBL" id="JFAX01000017">
    <property type="protein sequence ID" value="EXI66069.1"/>
    <property type="molecule type" value="Genomic_DNA"/>
</dbReference>
<feature type="binding site" evidence="6">
    <location>
        <position position="107"/>
    </location>
    <ligand>
        <name>(6R)-10-formyltetrahydrofolate</name>
        <dbReference type="ChEBI" id="CHEBI:195366"/>
    </ligand>
</feature>
<evidence type="ECO:0000256" key="6">
    <source>
        <dbReference type="HAMAP-Rule" id="MF_01930"/>
    </source>
</evidence>
<name>A0A011PIH8_9PROT</name>
<feature type="binding site" evidence="6">
    <location>
        <begin position="90"/>
        <end position="93"/>
    </location>
    <ligand>
        <name>(6R)-10-formyltetrahydrofolate</name>
        <dbReference type="ChEBI" id="CHEBI:195366"/>
    </ligand>
</feature>
<evidence type="ECO:0000313" key="9">
    <source>
        <dbReference type="Proteomes" id="UP000020218"/>
    </source>
</evidence>
<dbReference type="NCBIfam" id="TIGR00639">
    <property type="entry name" value="PurN"/>
    <property type="match status" value="1"/>
</dbReference>
<dbReference type="PANTHER" id="PTHR43369:SF2">
    <property type="entry name" value="PHOSPHORIBOSYLGLYCINAMIDE FORMYLTRANSFERASE"/>
    <property type="match status" value="1"/>
</dbReference>
<evidence type="ECO:0000256" key="2">
    <source>
        <dbReference type="ARBA" id="ARBA00022679"/>
    </source>
</evidence>
<evidence type="ECO:0000259" key="7">
    <source>
        <dbReference type="Pfam" id="PF00551"/>
    </source>
</evidence>
<dbReference type="AlphaFoldDB" id="A0A011PIH8"/>
<evidence type="ECO:0000256" key="4">
    <source>
        <dbReference type="ARBA" id="ARBA00038440"/>
    </source>
</evidence>
<evidence type="ECO:0000256" key="5">
    <source>
        <dbReference type="ARBA" id="ARBA00047664"/>
    </source>
</evidence>
<comment type="catalytic activity">
    <reaction evidence="5 6">
        <text>N(1)-(5-phospho-beta-D-ribosyl)glycinamide + (6R)-10-formyltetrahydrofolate = N(2)-formyl-N(1)-(5-phospho-beta-D-ribosyl)glycinamide + (6S)-5,6,7,8-tetrahydrofolate + H(+)</text>
        <dbReference type="Rhea" id="RHEA:15053"/>
        <dbReference type="ChEBI" id="CHEBI:15378"/>
        <dbReference type="ChEBI" id="CHEBI:57453"/>
        <dbReference type="ChEBI" id="CHEBI:143788"/>
        <dbReference type="ChEBI" id="CHEBI:147286"/>
        <dbReference type="ChEBI" id="CHEBI:195366"/>
        <dbReference type="EC" id="2.1.2.2"/>
    </reaction>
</comment>
<dbReference type="UniPathway" id="UPA00074">
    <property type="reaction ID" value="UER00126"/>
</dbReference>
<dbReference type="InterPro" id="IPR036477">
    <property type="entry name" value="Formyl_transf_N_sf"/>
</dbReference>
<dbReference type="HAMAP" id="MF_01930">
    <property type="entry name" value="PurN"/>
    <property type="match status" value="1"/>
</dbReference>
<dbReference type="STRING" id="1454001.AW08_02808"/>
<reference evidence="8" key="1">
    <citation type="submission" date="2014-02" db="EMBL/GenBank/DDBJ databases">
        <title>Expanding our view of genomic diversity in Candidatus Accumulibacter clades.</title>
        <authorList>
            <person name="Skennerton C.T."/>
            <person name="Barr J.J."/>
            <person name="Slater F.R."/>
            <person name="Bond P.L."/>
            <person name="Tyson G.W."/>
        </authorList>
    </citation>
    <scope>NUCLEOTIDE SEQUENCE [LARGE SCALE GENOMIC DNA]</scope>
</reference>
<comment type="function">
    <text evidence="6">Catalyzes the transfer of a formyl group from 10-formyltetrahydrofolate to 5-phospho-ribosyl-glycinamide (GAR), producing 5-phospho-ribosyl-N-formylglycinamide (FGAR) and tetrahydrofolate.</text>
</comment>
<proteinExistence type="inferred from homology"/>
<keyword evidence="9" id="KW-1185">Reference proteome</keyword>